<keyword evidence="7 10" id="KW-0408">Iron</keyword>
<dbReference type="GO" id="GO:0005506">
    <property type="term" value="F:iron ion binding"/>
    <property type="evidence" value="ECO:0007669"/>
    <property type="project" value="InterPro"/>
</dbReference>
<dbReference type="OrthoDB" id="1055148at2759"/>
<dbReference type="FunFam" id="1.10.630.10:FF:000033">
    <property type="entry name" value="14-alpha sterol demethylase"/>
    <property type="match status" value="1"/>
</dbReference>
<dbReference type="GO" id="GO:0020037">
    <property type="term" value="F:heme binding"/>
    <property type="evidence" value="ECO:0007669"/>
    <property type="project" value="InterPro"/>
</dbReference>
<dbReference type="GO" id="GO:0008398">
    <property type="term" value="F:sterol 14-demethylase activity"/>
    <property type="evidence" value="ECO:0007669"/>
    <property type="project" value="UniProtKB-ARBA"/>
</dbReference>
<dbReference type="PRINTS" id="PR00385">
    <property type="entry name" value="P450"/>
</dbReference>
<comment type="caution">
    <text evidence="13">The sequence shown here is derived from an EMBL/GenBank/DDBJ whole genome shotgun (WGS) entry which is preliminary data.</text>
</comment>
<gene>
    <name evidence="13" type="ORF">BDV95DRAFT_585709</name>
</gene>
<dbReference type="CDD" id="cd11042">
    <property type="entry name" value="CYP51-like"/>
    <property type="match status" value="1"/>
</dbReference>
<keyword evidence="6 11" id="KW-0560">Oxidoreductase</keyword>
<evidence type="ECO:0000256" key="7">
    <source>
        <dbReference type="ARBA" id="ARBA00023004"/>
    </source>
</evidence>
<keyword evidence="14" id="KW-1185">Reference proteome</keyword>
<evidence type="ECO:0000256" key="2">
    <source>
        <dbReference type="ARBA" id="ARBA00004370"/>
    </source>
</evidence>
<reference evidence="13 14" key="1">
    <citation type="submission" date="2020-01" db="EMBL/GenBank/DDBJ databases">
        <authorList>
            <consortium name="DOE Joint Genome Institute"/>
            <person name="Haridas S."/>
            <person name="Albert R."/>
            <person name="Binder M."/>
            <person name="Bloem J."/>
            <person name="Labutti K."/>
            <person name="Salamov A."/>
            <person name="Andreopoulos B."/>
            <person name="Baker S.E."/>
            <person name="Barry K."/>
            <person name="Bills G."/>
            <person name="Bluhm B.H."/>
            <person name="Cannon C."/>
            <person name="Castanera R."/>
            <person name="Culley D.E."/>
            <person name="Daum C."/>
            <person name="Ezra D."/>
            <person name="Gonzalez J.B."/>
            <person name="Henrissat B."/>
            <person name="Kuo A."/>
            <person name="Liang C."/>
            <person name="Lipzen A."/>
            <person name="Lutzoni F."/>
            <person name="Magnuson J."/>
            <person name="Mondo S."/>
            <person name="Nolan M."/>
            <person name="Ohm R."/>
            <person name="Pangilinan J."/>
            <person name="Park H.-J.H."/>
            <person name="Ramirez L."/>
            <person name="Alfaro M."/>
            <person name="Sun H."/>
            <person name="Tritt A."/>
            <person name="Yoshinaga Y."/>
            <person name="Zwiers L.-H.L."/>
            <person name="Turgeon B.G."/>
            <person name="Goodwin S.B."/>
            <person name="Spatafora J.W."/>
            <person name="Crous P.W."/>
            <person name="Grigoriev I.V."/>
        </authorList>
    </citation>
    <scope>NUCLEOTIDE SEQUENCE [LARGE SCALE GENOMIC DNA]</scope>
    <source>
        <strain evidence="13 14">CBS 611.86</strain>
    </source>
</reference>
<evidence type="ECO:0000256" key="4">
    <source>
        <dbReference type="ARBA" id="ARBA00022617"/>
    </source>
</evidence>
<dbReference type="PROSITE" id="PS00086">
    <property type="entry name" value="CYTOCHROME_P450"/>
    <property type="match status" value="1"/>
</dbReference>
<accession>A0A7C8I6K1</accession>
<dbReference type="PANTHER" id="PTHR24304">
    <property type="entry name" value="CYTOCHROME P450 FAMILY 7"/>
    <property type="match status" value="1"/>
</dbReference>
<evidence type="ECO:0000256" key="10">
    <source>
        <dbReference type="PIRSR" id="PIRSR602403-1"/>
    </source>
</evidence>
<evidence type="ECO:0000256" key="11">
    <source>
        <dbReference type="RuleBase" id="RU000461"/>
    </source>
</evidence>
<dbReference type="Gene3D" id="1.10.630.10">
    <property type="entry name" value="Cytochrome P450"/>
    <property type="match status" value="1"/>
</dbReference>
<evidence type="ECO:0000256" key="9">
    <source>
        <dbReference type="ARBA" id="ARBA00023136"/>
    </source>
</evidence>
<evidence type="ECO:0000256" key="8">
    <source>
        <dbReference type="ARBA" id="ARBA00023033"/>
    </source>
</evidence>
<evidence type="ECO:0000256" key="3">
    <source>
        <dbReference type="ARBA" id="ARBA00010617"/>
    </source>
</evidence>
<dbReference type="SUPFAM" id="SSF48264">
    <property type="entry name" value="Cytochrome P450"/>
    <property type="match status" value="1"/>
</dbReference>
<evidence type="ECO:0000313" key="14">
    <source>
        <dbReference type="Proteomes" id="UP000481861"/>
    </source>
</evidence>
<dbReference type="EMBL" id="JAADJZ010000031">
    <property type="protein sequence ID" value="KAF2865707.1"/>
    <property type="molecule type" value="Genomic_DNA"/>
</dbReference>
<evidence type="ECO:0000313" key="13">
    <source>
        <dbReference type="EMBL" id="KAF2865707.1"/>
    </source>
</evidence>
<protein>
    <submittedName>
        <fullName evidence="13">Cytochrome P450 51A</fullName>
    </submittedName>
</protein>
<evidence type="ECO:0000256" key="1">
    <source>
        <dbReference type="ARBA" id="ARBA00001971"/>
    </source>
</evidence>
<dbReference type="InterPro" id="IPR017972">
    <property type="entry name" value="Cyt_P450_CS"/>
</dbReference>
<keyword evidence="5 10" id="KW-0479">Metal-binding</keyword>
<evidence type="ECO:0000256" key="12">
    <source>
        <dbReference type="SAM" id="Phobius"/>
    </source>
</evidence>
<dbReference type="InterPro" id="IPR050529">
    <property type="entry name" value="CYP450_sterol_14alpha_dmase"/>
</dbReference>
<keyword evidence="4 10" id="KW-0349">Heme</keyword>
<name>A0A7C8I6K1_9PLEO</name>
<comment type="similarity">
    <text evidence="3 11">Belongs to the cytochrome P450 family.</text>
</comment>
<keyword evidence="9 12" id="KW-0472">Membrane</keyword>
<dbReference type="Pfam" id="PF00067">
    <property type="entry name" value="p450"/>
    <property type="match status" value="1"/>
</dbReference>
<keyword evidence="12" id="KW-1133">Transmembrane helix</keyword>
<dbReference type="PRINTS" id="PR00465">
    <property type="entry name" value="EP450IV"/>
</dbReference>
<evidence type="ECO:0000256" key="6">
    <source>
        <dbReference type="ARBA" id="ARBA00023002"/>
    </source>
</evidence>
<dbReference type="InterPro" id="IPR002403">
    <property type="entry name" value="Cyt_P450_E_grp-IV"/>
</dbReference>
<proteinExistence type="inferred from homology"/>
<comment type="subcellular location">
    <subcellularLocation>
        <location evidence="2">Membrane</location>
    </subcellularLocation>
</comment>
<comment type="cofactor">
    <cofactor evidence="1 10">
        <name>heme</name>
        <dbReference type="ChEBI" id="CHEBI:30413"/>
    </cofactor>
</comment>
<feature type="transmembrane region" description="Helical" evidence="12">
    <location>
        <begin position="73"/>
        <end position="93"/>
    </location>
</feature>
<dbReference type="PANTHER" id="PTHR24304:SF2">
    <property type="entry name" value="24-HYDROXYCHOLESTEROL 7-ALPHA-HYDROXYLASE"/>
    <property type="match status" value="1"/>
</dbReference>
<keyword evidence="8 11" id="KW-0503">Monooxygenase</keyword>
<keyword evidence="12" id="KW-0812">Transmembrane</keyword>
<dbReference type="Proteomes" id="UP000481861">
    <property type="component" value="Unassembled WGS sequence"/>
</dbReference>
<dbReference type="GO" id="GO:0016020">
    <property type="term" value="C:membrane"/>
    <property type="evidence" value="ECO:0007669"/>
    <property type="project" value="UniProtKB-SubCell"/>
</dbReference>
<organism evidence="13 14">
    <name type="scientific">Massariosphaeria phaeospora</name>
    <dbReference type="NCBI Taxonomy" id="100035"/>
    <lineage>
        <taxon>Eukaryota</taxon>
        <taxon>Fungi</taxon>
        <taxon>Dikarya</taxon>
        <taxon>Ascomycota</taxon>
        <taxon>Pezizomycotina</taxon>
        <taxon>Dothideomycetes</taxon>
        <taxon>Pleosporomycetidae</taxon>
        <taxon>Pleosporales</taxon>
        <taxon>Pleosporales incertae sedis</taxon>
        <taxon>Massariosphaeria</taxon>
    </lineage>
</organism>
<dbReference type="InterPro" id="IPR001128">
    <property type="entry name" value="Cyt_P450"/>
</dbReference>
<dbReference type="InterPro" id="IPR036396">
    <property type="entry name" value="Cyt_P450_sf"/>
</dbReference>
<sequence length="590" mass="66124">MGYQRTAKLAWPTGIGLSGYLKASRPGHRASGLMLLKSVNTFKVSPATQCLITLLNSIGIVRVSKGDLNMHSLLHAAGYLISSLLTLIIANLLSQSLLHKKSEPPVIFHWLPFIGNAVSYGVNPHRFLASCREKHGDIFTFILLGRKMTCYLGLAGNEFILNGKHSHLNAEEIYSPLTTPVFGSDVVYDCPNAKLIEQKKFMKFGLTQQALERHVQLIEQEVEDYITTTPAFQGSEGTVDISSALAEITLFTAGRALQGKEVRQKLRREFAALYHDLDLGFQPINFLLPWAPLPHNRRRDRAHAQMRAIYEGIIQERRQSSSTDDSEHDSKHDFDMIANLMQCSYKDGRAVPDKEIAHMMITLLMAGQHSSSSTSAYILLRLASQPDVTEQLYREQMQNLAGEDDGRLPPLQFCDLDKLPLLQGVVKETLRVHSSITSVMRKVTKPLPIPGTPYLVTTDKVLMASPIITAMSDEFFKDAETWNPHRWLSRPGDANDNDDNDGDNTDIVDYGYGAVSKGTKSPYLPFGAGRHRCIGEKFAYMNLGVIVATLVRHYKVFTLDGKRHVPETDYTSLFAMPKKPARIRWERREA</sequence>
<dbReference type="AlphaFoldDB" id="A0A7C8I6K1"/>
<evidence type="ECO:0000256" key="5">
    <source>
        <dbReference type="ARBA" id="ARBA00022723"/>
    </source>
</evidence>
<feature type="binding site" description="axial binding residue" evidence="10">
    <location>
        <position position="533"/>
    </location>
    <ligand>
        <name>heme</name>
        <dbReference type="ChEBI" id="CHEBI:30413"/>
    </ligand>
    <ligandPart>
        <name>Fe</name>
        <dbReference type="ChEBI" id="CHEBI:18248"/>
    </ligandPart>
</feature>